<dbReference type="InterPro" id="IPR010895">
    <property type="entry name" value="CHRD"/>
</dbReference>
<dbReference type="GO" id="GO:0036122">
    <property type="term" value="F:BMP binding"/>
    <property type="evidence" value="ECO:0007669"/>
    <property type="project" value="TreeGrafter"/>
</dbReference>
<evidence type="ECO:0000313" key="11">
    <source>
        <dbReference type="Proteomes" id="UP001153737"/>
    </source>
</evidence>
<dbReference type="Pfam" id="PF00093">
    <property type="entry name" value="VWC"/>
    <property type="match status" value="2"/>
</dbReference>
<keyword evidence="3 7" id="KW-0217">Developmental protein</keyword>
<dbReference type="GO" id="GO:0009953">
    <property type="term" value="P:dorsal/ventral pattern formation"/>
    <property type="evidence" value="ECO:0007669"/>
    <property type="project" value="TreeGrafter"/>
</dbReference>
<protein>
    <recommendedName>
        <fullName evidence="9">VWFC domain-containing protein</fullName>
    </recommendedName>
</protein>
<evidence type="ECO:0000256" key="7">
    <source>
        <dbReference type="PIRNR" id="PIRNR002496"/>
    </source>
</evidence>
<sequence>MMWRNLLVVAVAVVGVWGRNKSPLMDEEQTRTRNKAAECVFGKQIRELRSQWIPDLGVPIGVLYCMRCECVPFQRKRRIVARVQCRNIKSECPEPTCDEPVLLPGRCCKSCPEDTNNPDMIQDIVSQNVIEEEEKSIKHFAALLTGRSSLDLKNNSLMEELNKNNVVATGRFTFHRKNLHFSFYISEKAARPRALHFMDSEGNILEEFILSHAGGFVNSLYQNATRKVCGIWRRLPKDYRRLLKQEKMYVVLIWGTKDTEFTLSGKLTRYVALASEQYSSLLEPAPGTDSMMLAGAGGTAIISTSSTLSPSLHLAIIFNGLFTSTETVEVPINVKLVLDEKKQVILEENVRVYKPATDLNLLELSSPVSQADLRSLSRGRVFLTVSSVSKPEALSLSGSVITKVTCEIFQTTLSSEKDSQDGFPGLAWMYLNNQGSLIYNIQIDNLVSEQYHMITLADTSGKKKAEVLTPYFHNGWANGTEDRVVHKILEPLYNGKLDVKIAVANDTLHGHLNSKLVADARDAASPILMKRENHTLPSNVVGLAWISVDSDCNLQYDVSISGLGHDRKLVLYMEMYPIIAPGAPFIYKQLEEFEGNQVEGSPIEALTKEEIDRLDGGVSFIKIKDASTKVVLLSATITKMKLPYSCIRLSYNDNNVPISFDHPPDLMPTEDCFFEDKFYKKDTSWVSSKDPCQMCFCQDGASKCDVMTCPKMDCPHGNLTSVIGECCPICRENGPSRNAQKCLFNGMSYSPGSKFYPFMIPQGFEVCTECYCDPKKSEVSCHRLDDTDKRCCRNCQKTTEVEDEPYSMLWNKQNKERVTVRPAGVILEEGGCKNLNNPKEPYSNGSTYHPFIASLGEYKCITCKCHSGVSSCERQRCEWKQCKKMFELRRQRRAKKQPMNMSDFCCNLGECKKLRHKKKMEEKAVALHKH</sequence>
<keyword evidence="5" id="KW-0677">Repeat</keyword>
<evidence type="ECO:0000256" key="8">
    <source>
        <dbReference type="SAM" id="SignalP"/>
    </source>
</evidence>
<dbReference type="AlphaFoldDB" id="A0A9N9SJ90"/>
<proteinExistence type="inferred from homology"/>
<keyword evidence="4" id="KW-0964">Secreted</keyword>
<dbReference type="SMART" id="SM00214">
    <property type="entry name" value="VWC"/>
    <property type="match status" value="3"/>
</dbReference>
<feature type="domain" description="VWFC" evidence="9">
    <location>
        <begin position="692"/>
        <end position="730"/>
    </location>
</feature>
<dbReference type="GO" id="GO:0048731">
    <property type="term" value="P:system development"/>
    <property type="evidence" value="ECO:0007669"/>
    <property type="project" value="UniProtKB-ARBA"/>
</dbReference>
<dbReference type="Proteomes" id="UP001153737">
    <property type="component" value="Chromosome 2"/>
</dbReference>
<keyword evidence="8" id="KW-0732">Signal</keyword>
<dbReference type="PIRSF" id="PIRSF002496">
    <property type="entry name" value="Chordin"/>
    <property type="match status" value="1"/>
</dbReference>
<dbReference type="PANTHER" id="PTHR46526:SF1">
    <property type="entry name" value="CHORDIN"/>
    <property type="match status" value="1"/>
</dbReference>
<evidence type="ECO:0000256" key="4">
    <source>
        <dbReference type="ARBA" id="ARBA00022525"/>
    </source>
</evidence>
<dbReference type="PANTHER" id="PTHR46526">
    <property type="entry name" value="CHORDIN"/>
    <property type="match status" value="1"/>
</dbReference>
<feature type="signal peptide" evidence="8">
    <location>
        <begin position="1"/>
        <end position="18"/>
    </location>
</feature>
<reference evidence="10" key="1">
    <citation type="submission" date="2022-01" db="EMBL/GenBank/DDBJ databases">
        <authorList>
            <person name="King R."/>
        </authorList>
    </citation>
    <scope>NUCLEOTIDE SEQUENCE</scope>
</reference>
<dbReference type="OrthoDB" id="9829321at2759"/>
<dbReference type="SUPFAM" id="SSF57603">
    <property type="entry name" value="FnI-like domain"/>
    <property type="match status" value="1"/>
</dbReference>
<accession>A0A9N9SJ90</accession>
<comment type="subcellular location">
    <subcellularLocation>
        <location evidence="1">Secreted</location>
    </subcellularLocation>
</comment>
<dbReference type="GO" id="GO:0030514">
    <property type="term" value="P:negative regulation of BMP signaling pathway"/>
    <property type="evidence" value="ECO:0007669"/>
    <property type="project" value="TreeGrafter"/>
</dbReference>
<dbReference type="GO" id="GO:0005615">
    <property type="term" value="C:extracellular space"/>
    <property type="evidence" value="ECO:0007669"/>
    <property type="project" value="TreeGrafter"/>
</dbReference>
<reference evidence="10" key="2">
    <citation type="submission" date="2022-10" db="EMBL/GenBank/DDBJ databases">
        <authorList>
            <consortium name="ENA_rothamsted_submissions"/>
            <consortium name="culmorum"/>
            <person name="King R."/>
        </authorList>
    </citation>
    <scope>NUCLEOTIDE SEQUENCE</scope>
</reference>
<evidence type="ECO:0000313" key="10">
    <source>
        <dbReference type="EMBL" id="CAG9819155.1"/>
    </source>
</evidence>
<evidence type="ECO:0000259" key="9">
    <source>
        <dbReference type="PROSITE" id="PS01208"/>
    </source>
</evidence>
<dbReference type="EMBL" id="OU896708">
    <property type="protein sequence ID" value="CAG9819155.1"/>
    <property type="molecule type" value="Genomic_DNA"/>
</dbReference>
<comment type="similarity">
    <text evidence="2 7">Belongs to the chordin family.</text>
</comment>
<dbReference type="PROSITE" id="PS01208">
    <property type="entry name" value="VWFC_1"/>
    <property type="match status" value="1"/>
</dbReference>
<keyword evidence="6" id="KW-0325">Glycoprotein</keyword>
<gene>
    <name evidence="10" type="ORF">PHAECO_LOCUS6593</name>
</gene>
<dbReference type="SMART" id="SM00754">
    <property type="entry name" value="CHRD"/>
    <property type="match status" value="2"/>
</dbReference>
<feature type="chain" id="PRO_5040210189" description="VWFC domain-containing protein" evidence="8">
    <location>
        <begin position="19"/>
        <end position="930"/>
    </location>
</feature>
<keyword evidence="11" id="KW-1185">Reference proteome</keyword>
<evidence type="ECO:0000256" key="2">
    <source>
        <dbReference type="ARBA" id="ARBA00007156"/>
    </source>
</evidence>
<dbReference type="InterPro" id="IPR052278">
    <property type="entry name" value="Chordin-like_regulators"/>
</dbReference>
<dbReference type="Gene3D" id="6.20.200.20">
    <property type="match status" value="1"/>
</dbReference>
<evidence type="ECO:0000256" key="6">
    <source>
        <dbReference type="ARBA" id="ARBA00023180"/>
    </source>
</evidence>
<evidence type="ECO:0000256" key="3">
    <source>
        <dbReference type="ARBA" id="ARBA00022473"/>
    </source>
</evidence>
<evidence type="ECO:0000256" key="5">
    <source>
        <dbReference type="ARBA" id="ARBA00022737"/>
    </source>
</evidence>
<dbReference type="InterPro" id="IPR001007">
    <property type="entry name" value="VWF_dom"/>
</dbReference>
<name>A0A9N9SJ90_PHACE</name>
<evidence type="ECO:0000256" key="1">
    <source>
        <dbReference type="ARBA" id="ARBA00004613"/>
    </source>
</evidence>
<dbReference type="InterPro" id="IPR016353">
    <property type="entry name" value="Chordin"/>
</dbReference>
<organism evidence="10 11">
    <name type="scientific">Phaedon cochleariae</name>
    <name type="common">Mustard beetle</name>
    <dbReference type="NCBI Taxonomy" id="80249"/>
    <lineage>
        <taxon>Eukaryota</taxon>
        <taxon>Metazoa</taxon>
        <taxon>Ecdysozoa</taxon>
        <taxon>Arthropoda</taxon>
        <taxon>Hexapoda</taxon>
        <taxon>Insecta</taxon>
        <taxon>Pterygota</taxon>
        <taxon>Neoptera</taxon>
        <taxon>Endopterygota</taxon>
        <taxon>Coleoptera</taxon>
        <taxon>Polyphaga</taxon>
        <taxon>Cucujiformia</taxon>
        <taxon>Chrysomeloidea</taxon>
        <taxon>Chrysomelidae</taxon>
        <taxon>Chrysomelinae</taxon>
        <taxon>Chrysomelini</taxon>
        <taxon>Phaedon</taxon>
    </lineage>
</organism>